<reference evidence="1" key="2">
    <citation type="submission" date="2015-02" db="UniProtKB">
        <authorList>
            <consortium name="EnsemblMetazoa"/>
        </authorList>
    </citation>
    <scope>IDENTIFICATION</scope>
</reference>
<name>T1IGX4_STRMM</name>
<reference evidence="2" key="1">
    <citation type="submission" date="2011-05" db="EMBL/GenBank/DDBJ databases">
        <authorList>
            <person name="Richards S.R."/>
            <person name="Qu J."/>
            <person name="Jiang H."/>
            <person name="Jhangiani S.N."/>
            <person name="Agravi P."/>
            <person name="Goodspeed R."/>
            <person name="Gross S."/>
            <person name="Mandapat C."/>
            <person name="Jackson L."/>
            <person name="Mathew T."/>
            <person name="Pu L."/>
            <person name="Thornton R."/>
            <person name="Saada N."/>
            <person name="Wilczek-Boney K.B."/>
            <person name="Lee S."/>
            <person name="Kovar C."/>
            <person name="Wu Y."/>
            <person name="Scherer S.E."/>
            <person name="Worley K.C."/>
            <person name="Muzny D.M."/>
            <person name="Gibbs R."/>
        </authorList>
    </citation>
    <scope>NUCLEOTIDE SEQUENCE</scope>
    <source>
        <strain evidence="2">Brora</strain>
    </source>
</reference>
<sequence>MTAVELDLITDYDQYLMWERGIRGGLAFITHRQAFANNPYIPDTYQSHLPHSYIISLDANALYSQALSNPLPTGNFRWLTVDELQRLDLNSYAVDGPKGLLLDVDLHYPRRLHATHASLPLAPEHLVIT</sequence>
<dbReference type="EMBL" id="AFFK01012931">
    <property type="status" value="NOT_ANNOTATED_CDS"/>
    <property type="molecule type" value="Genomic_DNA"/>
</dbReference>
<proteinExistence type="predicted"/>
<dbReference type="OMA" id="QILMFES"/>
<keyword evidence="2" id="KW-1185">Reference proteome</keyword>
<accession>T1IGX4</accession>
<dbReference type="HOGENOM" id="CLU_141234_0_0_1"/>
<dbReference type="EnsemblMetazoa" id="SMAR000077-RA">
    <property type="protein sequence ID" value="SMAR000077-PA"/>
    <property type="gene ID" value="SMAR000077"/>
</dbReference>
<dbReference type="Proteomes" id="UP000014500">
    <property type="component" value="Unassembled WGS sequence"/>
</dbReference>
<protein>
    <recommendedName>
        <fullName evidence="3">DNA-directed DNA polymerase</fullName>
    </recommendedName>
</protein>
<dbReference type="eggNOG" id="ENOG502SUPV">
    <property type="taxonomic scope" value="Eukaryota"/>
</dbReference>
<organism evidence="1 2">
    <name type="scientific">Strigamia maritima</name>
    <name type="common">European centipede</name>
    <name type="synonym">Geophilus maritimus</name>
    <dbReference type="NCBI Taxonomy" id="126957"/>
    <lineage>
        <taxon>Eukaryota</taxon>
        <taxon>Metazoa</taxon>
        <taxon>Ecdysozoa</taxon>
        <taxon>Arthropoda</taxon>
        <taxon>Myriapoda</taxon>
        <taxon>Chilopoda</taxon>
        <taxon>Pleurostigmophora</taxon>
        <taxon>Geophilomorpha</taxon>
        <taxon>Linotaeniidae</taxon>
        <taxon>Strigamia</taxon>
    </lineage>
</organism>
<dbReference type="AlphaFoldDB" id="T1IGX4"/>
<evidence type="ECO:0000313" key="2">
    <source>
        <dbReference type="Proteomes" id="UP000014500"/>
    </source>
</evidence>
<evidence type="ECO:0008006" key="3">
    <source>
        <dbReference type="Google" id="ProtNLM"/>
    </source>
</evidence>
<evidence type="ECO:0000313" key="1">
    <source>
        <dbReference type="EnsemblMetazoa" id="SMAR000077-PA"/>
    </source>
</evidence>
<dbReference type="PhylomeDB" id="T1IGX4"/>